<name>A0A0G0YXD5_9BACT</name>
<dbReference type="EMBL" id="LCBN01000002">
    <property type="protein sequence ID" value="KKS14356.1"/>
    <property type="molecule type" value="Genomic_DNA"/>
</dbReference>
<organism evidence="1 2">
    <name type="scientific">Candidatus Daviesbacteria bacterium GW2011_GWB1_41_5</name>
    <dbReference type="NCBI Taxonomy" id="1618429"/>
    <lineage>
        <taxon>Bacteria</taxon>
        <taxon>Candidatus Daviesiibacteriota</taxon>
    </lineage>
</organism>
<evidence type="ECO:0000313" key="1">
    <source>
        <dbReference type="EMBL" id="KKS14356.1"/>
    </source>
</evidence>
<dbReference type="AlphaFoldDB" id="A0A0G0YXD5"/>
<protein>
    <submittedName>
        <fullName evidence="1">Uncharacterized protein</fullName>
    </submittedName>
</protein>
<dbReference type="Proteomes" id="UP000034753">
    <property type="component" value="Unassembled WGS sequence"/>
</dbReference>
<accession>A0A0G0YXD5</accession>
<gene>
    <name evidence="1" type="ORF">UU67_C0002G0022</name>
</gene>
<evidence type="ECO:0000313" key="2">
    <source>
        <dbReference type="Proteomes" id="UP000034753"/>
    </source>
</evidence>
<reference evidence="1 2" key="1">
    <citation type="journal article" date="2015" name="Nature">
        <title>rRNA introns, odd ribosomes, and small enigmatic genomes across a large radiation of phyla.</title>
        <authorList>
            <person name="Brown C.T."/>
            <person name="Hug L.A."/>
            <person name="Thomas B.C."/>
            <person name="Sharon I."/>
            <person name="Castelle C.J."/>
            <person name="Singh A."/>
            <person name="Wilkins M.J."/>
            <person name="Williams K.H."/>
            <person name="Banfield J.F."/>
        </authorList>
    </citation>
    <scope>NUCLEOTIDE SEQUENCE [LARGE SCALE GENOMIC DNA]</scope>
</reference>
<sequence>MVIEAKRDAQETTSEDFQIGQWEPEPRILLPGALKRLARHTRLSPGAVRMLMQTRPQEKLIEDLKIYWKEQRQARRRSRT</sequence>
<comment type="caution">
    <text evidence="1">The sequence shown here is derived from an EMBL/GenBank/DDBJ whole genome shotgun (WGS) entry which is preliminary data.</text>
</comment>
<proteinExistence type="predicted"/>